<comment type="caution">
    <text evidence="2">The sequence shown here is derived from an EMBL/GenBank/DDBJ whole genome shotgun (WGS) entry which is preliminary data.</text>
</comment>
<dbReference type="EMBL" id="JAACXV010022141">
    <property type="protein sequence ID" value="KAF7263335.1"/>
    <property type="molecule type" value="Genomic_DNA"/>
</dbReference>
<proteinExistence type="predicted"/>
<evidence type="ECO:0000256" key="1">
    <source>
        <dbReference type="SAM" id="MobiDB-lite"/>
    </source>
</evidence>
<protein>
    <submittedName>
        <fullName evidence="2">Uncharacterized protein</fullName>
    </submittedName>
</protein>
<evidence type="ECO:0000313" key="2">
    <source>
        <dbReference type="EMBL" id="KAF7263335.1"/>
    </source>
</evidence>
<evidence type="ECO:0000313" key="3">
    <source>
        <dbReference type="Proteomes" id="UP000625711"/>
    </source>
</evidence>
<dbReference type="Proteomes" id="UP000625711">
    <property type="component" value="Unassembled WGS sequence"/>
</dbReference>
<accession>A0A834HRQ8</accession>
<reference evidence="2" key="1">
    <citation type="submission" date="2020-08" db="EMBL/GenBank/DDBJ databases">
        <title>Genome sequencing and assembly of the red palm weevil Rhynchophorus ferrugineus.</title>
        <authorList>
            <person name="Dias G.B."/>
            <person name="Bergman C.M."/>
            <person name="Manee M."/>
        </authorList>
    </citation>
    <scope>NUCLEOTIDE SEQUENCE</scope>
    <source>
        <strain evidence="2">AA-2017</strain>
        <tissue evidence="2">Whole larva</tissue>
    </source>
</reference>
<keyword evidence="3" id="KW-1185">Reference proteome</keyword>
<name>A0A834HRQ8_RHYFE</name>
<feature type="non-terminal residue" evidence="2">
    <location>
        <position position="26"/>
    </location>
</feature>
<sequence length="26" mass="2989">MTKESFDIAEAEKKSGFNDTEKNIQK</sequence>
<dbReference type="AlphaFoldDB" id="A0A834HRQ8"/>
<organism evidence="2 3">
    <name type="scientific">Rhynchophorus ferrugineus</name>
    <name type="common">Red palm weevil</name>
    <name type="synonym">Curculio ferrugineus</name>
    <dbReference type="NCBI Taxonomy" id="354439"/>
    <lineage>
        <taxon>Eukaryota</taxon>
        <taxon>Metazoa</taxon>
        <taxon>Ecdysozoa</taxon>
        <taxon>Arthropoda</taxon>
        <taxon>Hexapoda</taxon>
        <taxon>Insecta</taxon>
        <taxon>Pterygota</taxon>
        <taxon>Neoptera</taxon>
        <taxon>Endopterygota</taxon>
        <taxon>Coleoptera</taxon>
        <taxon>Polyphaga</taxon>
        <taxon>Cucujiformia</taxon>
        <taxon>Curculionidae</taxon>
        <taxon>Dryophthorinae</taxon>
        <taxon>Rhynchophorus</taxon>
    </lineage>
</organism>
<gene>
    <name evidence="2" type="ORF">GWI33_002793</name>
</gene>
<feature type="region of interest" description="Disordered" evidence="1">
    <location>
        <begin position="1"/>
        <end position="26"/>
    </location>
</feature>